<gene>
    <name evidence="1" type="ORF">HY768_04290</name>
</gene>
<evidence type="ECO:0000313" key="2">
    <source>
        <dbReference type="Proteomes" id="UP000736328"/>
    </source>
</evidence>
<name>A0A933I906_UNCT6</name>
<protein>
    <submittedName>
        <fullName evidence="1">Uncharacterized protein</fullName>
    </submittedName>
</protein>
<organism evidence="1 2">
    <name type="scientific">candidate division TA06 bacterium</name>
    <dbReference type="NCBI Taxonomy" id="2250710"/>
    <lineage>
        <taxon>Bacteria</taxon>
        <taxon>Bacteria division TA06</taxon>
    </lineage>
</organism>
<accession>A0A933I906</accession>
<dbReference type="Proteomes" id="UP000736328">
    <property type="component" value="Unassembled WGS sequence"/>
</dbReference>
<sequence>MQELAVEKRKVPVTIRCVDCEEIKGELFLSLFSKNHTGQETALEFMNSPERFFVLRLEADPPVRMMNKDRIVEVEISAEAELGGQDLSRMGAKEEPMEVRFNNQASLNGNAYVELPPAKSRLIDFLNQEDKFFLLRTGQTAHIINRRQISFVTPRR</sequence>
<proteinExistence type="predicted"/>
<dbReference type="AlphaFoldDB" id="A0A933I906"/>
<evidence type="ECO:0000313" key="1">
    <source>
        <dbReference type="EMBL" id="MBI4726436.1"/>
    </source>
</evidence>
<dbReference type="EMBL" id="JACQXR010000052">
    <property type="protein sequence ID" value="MBI4726436.1"/>
    <property type="molecule type" value="Genomic_DNA"/>
</dbReference>
<comment type="caution">
    <text evidence="1">The sequence shown here is derived from an EMBL/GenBank/DDBJ whole genome shotgun (WGS) entry which is preliminary data.</text>
</comment>
<reference evidence="1" key="1">
    <citation type="submission" date="2020-07" db="EMBL/GenBank/DDBJ databases">
        <title>Huge and variable diversity of episymbiotic CPR bacteria and DPANN archaea in groundwater ecosystems.</title>
        <authorList>
            <person name="He C.Y."/>
            <person name="Keren R."/>
            <person name="Whittaker M."/>
            <person name="Farag I.F."/>
            <person name="Doudna J."/>
            <person name="Cate J.H.D."/>
            <person name="Banfield J.F."/>
        </authorList>
    </citation>
    <scope>NUCLEOTIDE SEQUENCE</scope>
    <source>
        <strain evidence="1">NC_groundwater_1520_Pr4_B-0.1um_53_5</strain>
    </source>
</reference>